<evidence type="ECO:0000259" key="6">
    <source>
        <dbReference type="Pfam" id="PF18052"/>
    </source>
</evidence>
<dbReference type="Pfam" id="PF25019">
    <property type="entry name" value="LRR_R13L1-DRL21"/>
    <property type="match status" value="1"/>
</dbReference>
<dbReference type="PANTHER" id="PTHR36766:SF61">
    <property type="entry name" value="NB-ARC DOMAIN DISEASE RESISTANCE PROTEIN"/>
    <property type="match status" value="1"/>
</dbReference>
<evidence type="ECO:0000256" key="3">
    <source>
        <dbReference type="ARBA" id="ARBA00022741"/>
    </source>
</evidence>
<gene>
    <name evidence="8" type="ORF">POTOM_000271</name>
</gene>
<evidence type="ECO:0000256" key="2">
    <source>
        <dbReference type="ARBA" id="ARBA00022737"/>
    </source>
</evidence>
<evidence type="ECO:0000256" key="1">
    <source>
        <dbReference type="ARBA" id="ARBA00022614"/>
    </source>
</evidence>
<keyword evidence="4" id="KW-0611">Plant defense</keyword>
<accession>A0A8X8AMN5</accession>
<evidence type="ECO:0000259" key="7">
    <source>
        <dbReference type="Pfam" id="PF25019"/>
    </source>
</evidence>
<dbReference type="InterPro" id="IPR041118">
    <property type="entry name" value="Rx_N"/>
</dbReference>
<reference evidence="8" key="1">
    <citation type="journal article" date="2020" name="bioRxiv">
        <title>Hybrid origin of Populus tomentosa Carr. identified through genome sequencing and phylogenomic analysis.</title>
        <authorList>
            <person name="An X."/>
            <person name="Gao K."/>
            <person name="Chen Z."/>
            <person name="Li J."/>
            <person name="Yang X."/>
            <person name="Yang X."/>
            <person name="Zhou J."/>
            <person name="Guo T."/>
            <person name="Zhao T."/>
            <person name="Huang S."/>
            <person name="Miao D."/>
            <person name="Khan W.U."/>
            <person name="Rao P."/>
            <person name="Ye M."/>
            <person name="Lei B."/>
            <person name="Liao W."/>
            <person name="Wang J."/>
            <person name="Ji L."/>
            <person name="Li Y."/>
            <person name="Guo B."/>
            <person name="Mustafa N.S."/>
            <person name="Li S."/>
            <person name="Yun Q."/>
            <person name="Keller S.R."/>
            <person name="Mao J."/>
            <person name="Zhang R."/>
            <person name="Strauss S.H."/>
        </authorList>
    </citation>
    <scope>NUCLEOTIDE SEQUENCE</scope>
    <source>
        <strain evidence="8">GM15</strain>
        <tissue evidence="8">Leaf</tissue>
    </source>
</reference>
<protein>
    <recommendedName>
        <fullName evidence="10">Rx N-terminal domain-containing protein</fullName>
    </recommendedName>
</protein>
<dbReference type="AlphaFoldDB" id="A0A8X8AMN5"/>
<feature type="domain" description="Disease resistance N-terminal" evidence="6">
    <location>
        <begin position="18"/>
        <end position="101"/>
    </location>
</feature>
<evidence type="ECO:0000313" key="9">
    <source>
        <dbReference type="Proteomes" id="UP000886885"/>
    </source>
</evidence>
<keyword evidence="1" id="KW-0433">Leucine-rich repeat</keyword>
<dbReference type="InterPro" id="IPR056789">
    <property type="entry name" value="LRR_R13L1-DRL21"/>
</dbReference>
<keyword evidence="5" id="KW-0067">ATP-binding</keyword>
<dbReference type="Pfam" id="PF18052">
    <property type="entry name" value="Rx_N"/>
    <property type="match status" value="1"/>
</dbReference>
<comment type="caution">
    <text evidence="8">The sequence shown here is derived from an EMBL/GenBank/DDBJ whole genome shotgun (WGS) entry which is preliminary data.</text>
</comment>
<evidence type="ECO:0000256" key="5">
    <source>
        <dbReference type="ARBA" id="ARBA00022840"/>
    </source>
</evidence>
<dbReference type="GO" id="GO:0005524">
    <property type="term" value="F:ATP binding"/>
    <property type="evidence" value="ECO:0007669"/>
    <property type="project" value="UniProtKB-KW"/>
</dbReference>
<evidence type="ECO:0000256" key="4">
    <source>
        <dbReference type="ARBA" id="ARBA00022821"/>
    </source>
</evidence>
<keyword evidence="9" id="KW-1185">Reference proteome</keyword>
<dbReference type="PANTHER" id="PTHR36766">
    <property type="entry name" value="PLANT BROAD-SPECTRUM MILDEW RESISTANCE PROTEIN RPW8"/>
    <property type="match status" value="1"/>
</dbReference>
<dbReference type="OrthoDB" id="1733640at2759"/>
<dbReference type="Proteomes" id="UP000886885">
    <property type="component" value="Chromosome 1A"/>
</dbReference>
<name>A0A8X8AMN5_POPTO</name>
<sequence length="935" mass="105467">MEAVIGGGMLNGAVDLLIQHLASPEVRTFFKCHKLDDGLLVKLIGTLNAVSELLGDAEEKQLIKPDVKNWLDEVKDAVYETEDLLDEIGYEAQRLKFEGDSQTSMDHVWSFLSSKLNLLSNKEKETEEKFKKIFEKLERAVRHRGDLRPIQGIAGGKPLTEKKGPLLDEFHVYGRDADKEAIMELLKMDRENGPKLDVEKGSKIIVTTHSENVAKAIETVIPPHPVDGITDEECWFLFANLAFGGVNSTAESLFQQSRDDPSSFIMHDLVNDLARYVSGEFCFKVGEFGSSKAPKKTRHFSHQLRDYNHVLKIFGDIHEVPPLRTFVSMSDESKFHIDLDENVLHDLLPMLNRLRVLSLSRQYWELYTLEKIVRITPLLDSIGNLKHLRYLDLSAMSMVRLPEKRGSNLKELGKLVNLRGTLGIWDLQNIVSVQDALEADLKSKKHLEKLRFSWDGRTGDSQQERVIFEKLEPHSNVKSLVICGYGGRLFPDWVGDSAFSNIATLTLNQCKNCTSLPPLGQLSSLKQLCVMSLDRIVAVGSEFYGRCPSMKKPFASLQKLEFLFMPRWREWIPYTDSDDDGGGAFPLLKELWIQDCPNLTNALPILPSLSTLGIENCPLLLVSIPKNPIFTTMKLNGNSRYMFIKKSSPGLVSLKGDFLLKGMEQIGGISTFLQAIEVEKCDSLKCLNLELFPNLRSLEIKRCANLESLYADEECLVDFTSLASLASLKVIQCPNLVYFPELRAPELRKLQLLECINLESLPKHMHFLFPSLVDLCLYACSKLELFPEGGFPSKLESLEIIECHKLIPHRMQWHLQSLPSLSNLKIGPIQDAESFPEKMMMLPPSLTSLTIWGLRNLKSLDSNELRHLTSLRKLEIVACSELESMPEEGLPSSLSSLAIWGCPLLELRLKKGEDLDKISHIPNVEINGCKTIFPA</sequence>
<dbReference type="GO" id="GO:0006952">
    <property type="term" value="P:defense response"/>
    <property type="evidence" value="ECO:0007669"/>
    <property type="project" value="UniProtKB-KW"/>
</dbReference>
<keyword evidence="2" id="KW-0677">Repeat</keyword>
<keyword evidence="3" id="KW-0547">Nucleotide-binding</keyword>
<proteinExistence type="predicted"/>
<organism evidence="8 9">
    <name type="scientific">Populus tomentosa</name>
    <name type="common">Chinese white poplar</name>
    <dbReference type="NCBI Taxonomy" id="118781"/>
    <lineage>
        <taxon>Eukaryota</taxon>
        <taxon>Viridiplantae</taxon>
        <taxon>Streptophyta</taxon>
        <taxon>Embryophyta</taxon>
        <taxon>Tracheophyta</taxon>
        <taxon>Spermatophyta</taxon>
        <taxon>Magnoliopsida</taxon>
        <taxon>eudicotyledons</taxon>
        <taxon>Gunneridae</taxon>
        <taxon>Pentapetalae</taxon>
        <taxon>rosids</taxon>
        <taxon>fabids</taxon>
        <taxon>Malpighiales</taxon>
        <taxon>Salicaceae</taxon>
        <taxon>Saliceae</taxon>
        <taxon>Populus</taxon>
    </lineage>
</organism>
<dbReference type="EMBL" id="JAAWWB010000001">
    <property type="protein sequence ID" value="KAG6791159.1"/>
    <property type="molecule type" value="Genomic_DNA"/>
</dbReference>
<evidence type="ECO:0000313" key="8">
    <source>
        <dbReference type="EMBL" id="KAG6791159.1"/>
    </source>
</evidence>
<feature type="domain" description="R13L1/DRL21-like LRR repeat region" evidence="7">
    <location>
        <begin position="409"/>
        <end position="531"/>
    </location>
</feature>
<evidence type="ECO:0008006" key="10">
    <source>
        <dbReference type="Google" id="ProtNLM"/>
    </source>
</evidence>